<protein>
    <submittedName>
        <fullName evidence="6">ABC transporter substrate-binding protein</fullName>
    </submittedName>
</protein>
<dbReference type="SUPFAM" id="SSF53850">
    <property type="entry name" value="Periplasmic binding protein-like II"/>
    <property type="match status" value="1"/>
</dbReference>
<feature type="chain" id="PRO_5037217184" evidence="4">
    <location>
        <begin position="29"/>
        <end position="523"/>
    </location>
</feature>
<dbReference type="GO" id="GO:0043190">
    <property type="term" value="C:ATP-binding cassette (ABC) transporter complex"/>
    <property type="evidence" value="ECO:0007669"/>
    <property type="project" value="InterPro"/>
</dbReference>
<dbReference type="GO" id="GO:0015833">
    <property type="term" value="P:peptide transport"/>
    <property type="evidence" value="ECO:0007669"/>
    <property type="project" value="TreeGrafter"/>
</dbReference>
<dbReference type="RefSeq" id="WP_175612250.1">
    <property type="nucleotide sequence ID" value="NZ_CP088285.1"/>
</dbReference>
<evidence type="ECO:0000313" key="8">
    <source>
        <dbReference type="Proteomes" id="UP001432046"/>
    </source>
</evidence>
<feature type="signal peptide" evidence="4">
    <location>
        <begin position="1"/>
        <end position="28"/>
    </location>
</feature>
<dbReference type="AlphaFoldDB" id="A0A974A1D2"/>
<dbReference type="Gene3D" id="3.40.190.10">
    <property type="entry name" value="Periplasmic binding protein-like II"/>
    <property type="match status" value="1"/>
</dbReference>
<name>A0A974A1D2_9BRAD</name>
<dbReference type="Proteomes" id="UP001432046">
    <property type="component" value="Chromosome"/>
</dbReference>
<evidence type="ECO:0000256" key="4">
    <source>
        <dbReference type="SAM" id="SignalP"/>
    </source>
</evidence>
<comment type="subcellular location">
    <subcellularLocation>
        <location evidence="1">Periplasm</location>
    </subcellularLocation>
</comment>
<dbReference type="PIRSF" id="PIRSF002741">
    <property type="entry name" value="MppA"/>
    <property type="match status" value="1"/>
</dbReference>
<evidence type="ECO:0000256" key="3">
    <source>
        <dbReference type="ARBA" id="ARBA00022729"/>
    </source>
</evidence>
<dbReference type="InterPro" id="IPR030678">
    <property type="entry name" value="Peptide/Ni-bd"/>
</dbReference>
<dbReference type="Pfam" id="PF00496">
    <property type="entry name" value="SBP_bac_5"/>
    <property type="match status" value="1"/>
</dbReference>
<dbReference type="PANTHER" id="PTHR30290:SF38">
    <property type="entry name" value="D,D-DIPEPTIDE-BINDING PERIPLASMIC PROTEIN DDPA-RELATED"/>
    <property type="match status" value="1"/>
</dbReference>
<keyword evidence="8" id="KW-1185">Reference proteome</keyword>
<dbReference type="Gene3D" id="3.90.76.10">
    <property type="entry name" value="Dipeptide-binding Protein, Domain 1"/>
    <property type="match status" value="1"/>
</dbReference>
<reference evidence="7" key="3">
    <citation type="submission" date="2024-03" db="EMBL/GenBank/DDBJ databases">
        <authorList>
            <person name="Bromfield E.S.P."/>
            <person name="Cloutier S."/>
        </authorList>
    </citation>
    <scope>NUCLEOTIDE SEQUENCE</scope>
    <source>
        <strain evidence="7">5S5</strain>
    </source>
</reference>
<dbReference type="InterPro" id="IPR039424">
    <property type="entry name" value="SBP_5"/>
</dbReference>
<dbReference type="PANTHER" id="PTHR30290">
    <property type="entry name" value="PERIPLASMIC BINDING COMPONENT OF ABC TRANSPORTER"/>
    <property type="match status" value="1"/>
</dbReference>
<organism evidence="6">
    <name type="scientific">Bradyrhizobium septentrionale</name>
    <dbReference type="NCBI Taxonomy" id="1404411"/>
    <lineage>
        <taxon>Bacteria</taxon>
        <taxon>Pseudomonadati</taxon>
        <taxon>Pseudomonadota</taxon>
        <taxon>Alphaproteobacteria</taxon>
        <taxon>Hyphomicrobiales</taxon>
        <taxon>Nitrobacteraceae</taxon>
        <taxon>Bradyrhizobium</taxon>
    </lineage>
</organism>
<dbReference type="GO" id="GO:1904680">
    <property type="term" value="F:peptide transmembrane transporter activity"/>
    <property type="evidence" value="ECO:0007669"/>
    <property type="project" value="TreeGrafter"/>
</dbReference>
<evidence type="ECO:0000313" key="6">
    <source>
        <dbReference type="EMBL" id="NVI44818.1"/>
    </source>
</evidence>
<proteinExistence type="inferred from homology"/>
<dbReference type="GO" id="GO:0030288">
    <property type="term" value="C:outer membrane-bounded periplasmic space"/>
    <property type="evidence" value="ECO:0007669"/>
    <property type="project" value="UniProtKB-ARBA"/>
</dbReference>
<dbReference type="CDD" id="cd08502">
    <property type="entry name" value="PBP2_NikA_DppA_OppA_like_16"/>
    <property type="match status" value="1"/>
</dbReference>
<reference evidence="6" key="1">
    <citation type="submission" date="2020-06" db="EMBL/GenBank/DDBJ databases">
        <title>Whole Genome Sequence of Bradyrhizobium sp. Strain 1S1.</title>
        <authorList>
            <person name="Bromfield E.S.P."/>
            <person name="Cloutier S."/>
        </authorList>
    </citation>
    <scope>NUCLEOTIDE SEQUENCE [LARGE SCALE GENOMIC DNA]</scope>
    <source>
        <strain evidence="6">1S1</strain>
    </source>
</reference>
<dbReference type="EMBL" id="CP147711">
    <property type="protein sequence ID" value="WXC77131.1"/>
    <property type="molecule type" value="Genomic_DNA"/>
</dbReference>
<dbReference type="EMBL" id="JAAOLE020000001">
    <property type="protein sequence ID" value="NVI44818.1"/>
    <property type="molecule type" value="Genomic_DNA"/>
</dbReference>
<keyword evidence="3 4" id="KW-0732">Signal</keyword>
<dbReference type="InterPro" id="IPR000914">
    <property type="entry name" value="SBP_5_dom"/>
</dbReference>
<feature type="domain" description="Solute-binding protein family 5" evidence="5">
    <location>
        <begin position="75"/>
        <end position="437"/>
    </location>
</feature>
<evidence type="ECO:0000256" key="2">
    <source>
        <dbReference type="ARBA" id="ARBA00005695"/>
    </source>
</evidence>
<accession>A0A974A1D2</accession>
<evidence type="ECO:0000313" key="7">
    <source>
        <dbReference type="EMBL" id="WXC77131.1"/>
    </source>
</evidence>
<sequence>MNLCRPSRAMMVGLVALAAMGAAAPSRAGAETLLRTRLNADIRSTDPGTNRDANTDGVMAHVVEGLVAFRDDTSIGPMLADSWTTSNDGRTYTFHLRQGVKFHNGATMTAADVVWSLKRWLDPATQWRCLSEFSATGIARIEAIETLDTQTVAITLDRPTALFLSTLARPDCGQTAIIHRDSVGADGKWIAPVGTGPFKLGEWKRGQYVDLLRFDGYAARSEPRTGYTGAKIAQVDRIRFNVVPDGSAAKAGLLSGSLDAIGNLAIPDVEDLKGRPDVQLSITPALGLTGVLFQTRDPLLKDVRIRRAIALSLDTPQIIEAVMEGIARANNSALPIGSPFYGEVETHGYTQDIAEAKKLLAQAGYRGQPIKMIANKRYSYVFDSAVLVQAMAQAVGINIEIEVLDWAAQLDRYNRGDYQSMAFVYSPRLDPSLSFEMLMGPKATQPRKVWDNPEAQRMLQESMMIDDKAKRQLLFDELHRRFIDDVPMIVLFNGAEIAALRNNVKGFSGWLFGQPRFWGVSVQ</sequence>
<evidence type="ECO:0000259" key="5">
    <source>
        <dbReference type="Pfam" id="PF00496"/>
    </source>
</evidence>
<comment type="similarity">
    <text evidence="2">Belongs to the bacterial solute-binding protein 5 family.</text>
</comment>
<reference evidence="7" key="2">
    <citation type="journal article" date="2021" name="Int. J. Syst. Evol. Microbiol.">
        <title>Bradyrhizobium septentrionale sp. nov. (sv. septentrionale) and Bradyrhizobium quebecense sp. nov. (sv. septentrionale) associated with legumes native to Canada possess rearranged symbiosis genes and numerous insertion sequences.</title>
        <authorList>
            <person name="Bromfield E.S.P."/>
            <person name="Cloutier S."/>
        </authorList>
    </citation>
    <scope>NUCLEOTIDE SEQUENCE</scope>
    <source>
        <strain evidence="7">5S5</strain>
    </source>
</reference>
<gene>
    <name evidence="6" type="ORF">HAP48_018055</name>
    <name evidence="7" type="ORF">WDK88_27140</name>
</gene>
<evidence type="ECO:0000256" key="1">
    <source>
        <dbReference type="ARBA" id="ARBA00004418"/>
    </source>
</evidence>
<dbReference type="Gene3D" id="3.10.105.10">
    <property type="entry name" value="Dipeptide-binding Protein, Domain 3"/>
    <property type="match status" value="1"/>
</dbReference>